<reference evidence="18 19" key="1">
    <citation type="journal article" date="2014" name="Genome Announc.">
        <title>Draft Genome Sequence of Lysobacter capsici AZ78, a Bacterium Antagonistic to Plant-Pathogenic Oomycetes.</title>
        <authorList>
            <person name="Puopolo G."/>
            <person name="Sonego P."/>
            <person name="Engelen K."/>
            <person name="Pertot I."/>
        </authorList>
    </citation>
    <scope>NUCLEOTIDE SEQUENCE [LARGE SCALE GENOMIC DNA]</scope>
    <source>
        <strain evidence="18 19">AZ78</strain>
    </source>
</reference>
<dbReference type="InterPro" id="IPR014210">
    <property type="entry name" value="Cyt_o_ubiqinol_oxidase_su4"/>
</dbReference>
<evidence type="ECO:0000256" key="7">
    <source>
        <dbReference type="ARBA" id="ARBA00022692"/>
    </source>
</evidence>
<dbReference type="Pfam" id="PF03626">
    <property type="entry name" value="COX4_pro"/>
    <property type="match status" value="1"/>
</dbReference>
<gene>
    <name evidence="18" type="ORF">AZ78_0506</name>
</gene>
<feature type="compositionally biased region" description="Basic and acidic residues" evidence="17">
    <location>
        <begin position="8"/>
        <end position="24"/>
    </location>
</feature>
<evidence type="ECO:0000256" key="1">
    <source>
        <dbReference type="ARBA" id="ARBA00004651"/>
    </source>
</evidence>
<dbReference type="GO" id="GO:0009319">
    <property type="term" value="C:cytochrome o ubiquinol oxidase complex"/>
    <property type="evidence" value="ECO:0007669"/>
    <property type="project" value="TreeGrafter"/>
</dbReference>
<comment type="caution">
    <text evidence="18">The sequence shown here is derived from an EMBL/GenBank/DDBJ whole genome shotgun (WGS) entry which is preliminary data.</text>
</comment>
<feature type="region of interest" description="Disordered" evidence="17">
    <location>
        <begin position="1"/>
        <end position="24"/>
    </location>
</feature>
<dbReference type="RefSeq" id="WP_036107341.1">
    <property type="nucleotide sequence ID" value="NZ_JAJA02000001.1"/>
</dbReference>
<dbReference type="Proteomes" id="UP000023435">
    <property type="component" value="Unassembled WGS sequence"/>
</dbReference>
<evidence type="ECO:0000256" key="8">
    <source>
        <dbReference type="ARBA" id="ARBA00022982"/>
    </source>
</evidence>
<evidence type="ECO:0000256" key="14">
    <source>
        <dbReference type="ARBA" id="ARBA00030211"/>
    </source>
</evidence>
<evidence type="ECO:0000256" key="11">
    <source>
        <dbReference type="ARBA" id="ARBA00023136"/>
    </source>
</evidence>
<dbReference type="GO" id="GO:0015990">
    <property type="term" value="P:electron transport coupled proton transport"/>
    <property type="evidence" value="ECO:0007669"/>
    <property type="project" value="InterPro"/>
</dbReference>
<keyword evidence="19" id="KW-1185">Reference proteome</keyword>
<dbReference type="InterPro" id="IPR005171">
    <property type="entry name" value="Cyt_c_oxidase_su4_prok"/>
</dbReference>
<comment type="similarity">
    <text evidence="2">Belongs to the cytochrome c oxidase bacterial subunit 4 family.</text>
</comment>
<dbReference type="PANTHER" id="PTHR36835:SF1">
    <property type="entry name" value="CYTOCHROME BO(3) UBIQUINOL OXIDASE SUBUNIT 4"/>
    <property type="match status" value="1"/>
</dbReference>
<sequence>MSHPVAPQHHDNDHAHAHGHDSAHDDGDDYHGTVGGYAIGFVLSLILTAIPFWLVMAKVLPSSGMTAFVVLAFAVVQIVVHMVYFLHMNTKSEGGWNMLALIFTLVLVVIMLAGSLWVMHHLNTNMMPMPHDMRNMP</sequence>
<dbReference type="AlphaFoldDB" id="A0A120AFF6"/>
<evidence type="ECO:0000313" key="19">
    <source>
        <dbReference type="Proteomes" id="UP000023435"/>
    </source>
</evidence>
<evidence type="ECO:0000256" key="4">
    <source>
        <dbReference type="ARBA" id="ARBA00014689"/>
    </source>
</evidence>
<dbReference type="GO" id="GO:0005886">
    <property type="term" value="C:plasma membrane"/>
    <property type="evidence" value="ECO:0007669"/>
    <property type="project" value="UniProtKB-SubCell"/>
</dbReference>
<keyword evidence="8" id="KW-0249">Electron transport</keyword>
<comment type="function">
    <text evidence="12">Cytochrome bo(3) ubiquinol terminal oxidase is the component of the aerobic respiratory chain of E.coli that predominates when cells are grown at high aeration. Has proton pump activity across the membrane in addition to electron transfer, pumping 2 protons/electron.</text>
</comment>
<dbReference type="NCBIfam" id="TIGR02847">
    <property type="entry name" value="CyoD"/>
    <property type="match status" value="1"/>
</dbReference>
<evidence type="ECO:0000256" key="17">
    <source>
        <dbReference type="SAM" id="MobiDB-lite"/>
    </source>
</evidence>
<keyword evidence="6" id="KW-1003">Cell membrane</keyword>
<evidence type="ECO:0000256" key="16">
    <source>
        <dbReference type="ARBA" id="ARBA00032185"/>
    </source>
</evidence>
<evidence type="ECO:0000256" key="13">
    <source>
        <dbReference type="ARBA" id="ARBA00030071"/>
    </source>
</evidence>
<evidence type="ECO:0000256" key="12">
    <source>
        <dbReference type="ARBA" id="ARBA00025694"/>
    </source>
</evidence>
<evidence type="ECO:0000256" key="3">
    <source>
        <dbReference type="ARBA" id="ARBA00011700"/>
    </source>
</evidence>
<dbReference type="EMBL" id="JAJA02000001">
    <property type="protein sequence ID" value="KWS02960.1"/>
    <property type="molecule type" value="Genomic_DNA"/>
</dbReference>
<dbReference type="GO" id="GO:0009486">
    <property type="term" value="F:cytochrome bo3 ubiquinol oxidase activity"/>
    <property type="evidence" value="ECO:0007669"/>
    <property type="project" value="InterPro"/>
</dbReference>
<name>A0A120AFF6_9GAMM</name>
<keyword evidence="7" id="KW-0812">Transmembrane</keyword>
<protein>
    <recommendedName>
        <fullName evidence="4">Cytochrome bo(3) ubiquinol oxidase subunit 4</fullName>
    </recommendedName>
    <alternativeName>
        <fullName evidence="16">Cytochrome o ubiquinol oxidase subunit 4</fullName>
    </alternativeName>
    <alternativeName>
        <fullName evidence="13">Oxidase bo(3) subunit 4</fullName>
    </alternativeName>
    <alternativeName>
        <fullName evidence="14">Ubiquinol oxidase polypeptide IV</fullName>
    </alternativeName>
    <alternativeName>
        <fullName evidence="15">Ubiquinol oxidase subunit 4</fullName>
    </alternativeName>
</protein>
<evidence type="ECO:0000256" key="6">
    <source>
        <dbReference type="ARBA" id="ARBA00022475"/>
    </source>
</evidence>
<organism evidence="18 19">
    <name type="scientific">Lysobacter capsici AZ78</name>
    <dbReference type="NCBI Taxonomy" id="1444315"/>
    <lineage>
        <taxon>Bacteria</taxon>
        <taxon>Pseudomonadati</taxon>
        <taxon>Pseudomonadota</taxon>
        <taxon>Gammaproteobacteria</taxon>
        <taxon>Lysobacterales</taxon>
        <taxon>Lysobacteraceae</taxon>
        <taxon>Lysobacter</taxon>
    </lineage>
</organism>
<evidence type="ECO:0000256" key="10">
    <source>
        <dbReference type="ARBA" id="ARBA00023002"/>
    </source>
</evidence>
<evidence type="ECO:0000256" key="15">
    <source>
        <dbReference type="ARBA" id="ARBA00031887"/>
    </source>
</evidence>
<evidence type="ECO:0000256" key="2">
    <source>
        <dbReference type="ARBA" id="ARBA00008079"/>
    </source>
</evidence>
<dbReference type="PANTHER" id="PTHR36835">
    <property type="entry name" value="CYTOCHROME BO(3) UBIQUINOL OXIDASE SUBUNIT 4"/>
    <property type="match status" value="1"/>
</dbReference>
<evidence type="ECO:0000256" key="5">
    <source>
        <dbReference type="ARBA" id="ARBA00022448"/>
    </source>
</evidence>
<comment type="subcellular location">
    <subcellularLocation>
        <location evidence="1">Cell membrane</location>
        <topology evidence="1">Multi-pass membrane protein</topology>
    </subcellularLocation>
</comment>
<keyword evidence="9" id="KW-1133">Transmembrane helix</keyword>
<dbReference type="OrthoDB" id="2375888at2"/>
<dbReference type="GO" id="GO:0019646">
    <property type="term" value="P:aerobic electron transport chain"/>
    <property type="evidence" value="ECO:0007669"/>
    <property type="project" value="TreeGrafter"/>
</dbReference>
<accession>A0A120AFF6</accession>
<keyword evidence="10 18" id="KW-0560">Oxidoreductase</keyword>
<comment type="subunit">
    <text evidence="3">Heterooctamer of two A chains, two B chains, two C chains and two D chains.</text>
</comment>
<keyword evidence="5" id="KW-0813">Transport</keyword>
<proteinExistence type="inferred from homology"/>
<evidence type="ECO:0000256" key="9">
    <source>
        <dbReference type="ARBA" id="ARBA00022989"/>
    </source>
</evidence>
<keyword evidence="11" id="KW-0472">Membrane</keyword>
<dbReference type="InterPro" id="IPR050968">
    <property type="entry name" value="Cytochrome_c_oxidase_bac_sub4"/>
</dbReference>
<dbReference type="GO" id="GO:0015078">
    <property type="term" value="F:proton transmembrane transporter activity"/>
    <property type="evidence" value="ECO:0007669"/>
    <property type="project" value="TreeGrafter"/>
</dbReference>
<evidence type="ECO:0000313" key="18">
    <source>
        <dbReference type="EMBL" id="KWS02960.1"/>
    </source>
</evidence>